<evidence type="ECO:0000256" key="1">
    <source>
        <dbReference type="PROSITE-ProRule" id="PRU00169"/>
    </source>
</evidence>
<feature type="domain" description="Response regulatory" evidence="2">
    <location>
        <begin position="2"/>
        <end position="114"/>
    </location>
</feature>
<dbReference type="PANTHER" id="PTHR37299">
    <property type="entry name" value="TRANSCRIPTIONAL REGULATOR-RELATED"/>
    <property type="match status" value="1"/>
</dbReference>
<keyword evidence="5" id="KW-1185">Reference proteome</keyword>
<dbReference type="Gene3D" id="2.40.50.1020">
    <property type="entry name" value="LytTr DNA-binding domain"/>
    <property type="match status" value="1"/>
</dbReference>
<dbReference type="InterPro" id="IPR011006">
    <property type="entry name" value="CheY-like_superfamily"/>
</dbReference>
<dbReference type="GO" id="GO:0000156">
    <property type="term" value="F:phosphorelay response regulator activity"/>
    <property type="evidence" value="ECO:0007669"/>
    <property type="project" value="InterPro"/>
</dbReference>
<gene>
    <name evidence="4" type="ORF">SAMN06265377_3101</name>
</gene>
<dbReference type="InterPro" id="IPR046947">
    <property type="entry name" value="LytR-like"/>
</dbReference>
<dbReference type="Proteomes" id="UP000219048">
    <property type="component" value="Unassembled WGS sequence"/>
</dbReference>
<dbReference type="Gene3D" id="3.40.50.2300">
    <property type="match status" value="1"/>
</dbReference>
<feature type="modified residue" description="4-aspartylphosphate" evidence="1">
    <location>
        <position position="53"/>
    </location>
</feature>
<dbReference type="Pfam" id="PF04397">
    <property type="entry name" value="LytTR"/>
    <property type="match status" value="1"/>
</dbReference>
<accession>A0A285MVQ3</accession>
<protein>
    <submittedName>
        <fullName evidence="4">Two component transcriptional regulator, LytTR family</fullName>
    </submittedName>
</protein>
<evidence type="ECO:0000313" key="5">
    <source>
        <dbReference type="Proteomes" id="UP000219048"/>
    </source>
</evidence>
<dbReference type="InterPro" id="IPR001789">
    <property type="entry name" value="Sig_transdc_resp-reg_receiver"/>
</dbReference>
<evidence type="ECO:0000259" key="3">
    <source>
        <dbReference type="PROSITE" id="PS50930"/>
    </source>
</evidence>
<dbReference type="SUPFAM" id="SSF52172">
    <property type="entry name" value="CheY-like"/>
    <property type="match status" value="1"/>
</dbReference>
<dbReference type="Pfam" id="PF00072">
    <property type="entry name" value="Response_reg"/>
    <property type="match status" value="1"/>
</dbReference>
<dbReference type="PROSITE" id="PS50110">
    <property type="entry name" value="RESPONSE_REGULATORY"/>
    <property type="match status" value="1"/>
</dbReference>
<organism evidence="4 5">
    <name type="scientific">Flagellimonas pacifica</name>
    <dbReference type="NCBI Taxonomy" id="1247520"/>
    <lineage>
        <taxon>Bacteria</taxon>
        <taxon>Pseudomonadati</taxon>
        <taxon>Bacteroidota</taxon>
        <taxon>Flavobacteriia</taxon>
        <taxon>Flavobacteriales</taxon>
        <taxon>Flavobacteriaceae</taxon>
        <taxon>Flagellimonas</taxon>
    </lineage>
</organism>
<evidence type="ECO:0000259" key="2">
    <source>
        <dbReference type="PROSITE" id="PS50110"/>
    </source>
</evidence>
<dbReference type="EMBL" id="OBEH01000005">
    <property type="protein sequence ID" value="SNZ01264.1"/>
    <property type="molecule type" value="Genomic_DNA"/>
</dbReference>
<proteinExistence type="predicted"/>
<evidence type="ECO:0000313" key="4">
    <source>
        <dbReference type="EMBL" id="SNZ01264.1"/>
    </source>
</evidence>
<dbReference type="SMART" id="SM00850">
    <property type="entry name" value="LytTR"/>
    <property type="match status" value="1"/>
</dbReference>
<dbReference type="PANTHER" id="PTHR37299:SF1">
    <property type="entry name" value="STAGE 0 SPORULATION PROTEIN A HOMOLOG"/>
    <property type="match status" value="1"/>
</dbReference>
<dbReference type="AlphaFoldDB" id="A0A285MVQ3"/>
<dbReference type="RefSeq" id="WP_097046724.1">
    <property type="nucleotide sequence ID" value="NZ_OBEH01000005.1"/>
</dbReference>
<name>A0A285MVQ3_9FLAO</name>
<feature type="domain" description="HTH LytTR-type" evidence="3">
    <location>
        <begin position="137"/>
        <end position="235"/>
    </location>
</feature>
<reference evidence="5" key="1">
    <citation type="submission" date="2017-09" db="EMBL/GenBank/DDBJ databases">
        <authorList>
            <person name="Varghese N."/>
            <person name="Submissions S."/>
        </authorList>
    </citation>
    <scope>NUCLEOTIDE SEQUENCE [LARGE SCALE GENOMIC DNA]</scope>
    <source>
        <strain evidence="5">DSM 25885</strain>
    </source>
</reference>
<dbReference type="PROSITE" id="PS50930">
    <property type="entry name" value="HTH_LYTTR"/>
    <property type="match status" value="1"/>
</dbReference>
<sequence length="236" mass="27554">MRCIIVDDESSARAIVVELCKTIPNMEVVAEFPNALEALKFLKHTSVDLIFLDIHMPKLTGVDFIEMVTDPPKIVLTTSDKDFAIEAYGYEFIVDYLVKPITQERFQKCATKLENAFNKLPLEKVETNTGLNEDEDLYINIDRRLIKLKFRDIQIIEAQGDYIEIKTQKERYRVHSTLKKIKEKLPESRFLQIHRSFIINFTQIIDIQDNSVLIERNVIPISRSNRPELMQRLNLL</sequence>
<keyword evidence="1" id="KW-0597">Phosphoprotein</keyword>
<dbReference type="OrthoDB" id="2168082at2"/>
<dbReference type="GO" id="GO:0003677">
    <property type="term" value="F:DNA binding"/>
    <property type="evidence" value="ECO:0007669"/>
    <property type="project" value="InterPro"/>
</dbReference>
<dbReference type="InterPro" id="IPR007492">
    <property type="entry name" value="LytTR_DNA-bd_dom"/>
</dbReference>
<dbReference type="SMART" id="SM00448">
    <property type="entry name" value="REC"/>
    <property type="match status" value="1"/>
</dbReference>